<keyword evidence="1" id="KW-0175">Coiled coil</keyword>
<dbReference type="PANTHER" id="PTHR15885:SF1">
    <property type="entry name" value="COILED-COIL DOMAIN-CONTAINING PROTEIN 174"/>
    <property type="match status" value="1"/>
</dbReference>
<dbReference type="InterPro" id="IPR025066">
    <property type="entry name" value="CCDC174-like"/>
</dbReference>
<dbReference type="AlphaFoldDB" id="A0A9W4IW20"/>
<proteinExistence type="predicted"/>
<evidence type="ECO:0000256" key="2">
    <source>
        <dbReference type="SAM" id="MobiDB-lite"/>
    </source>
</evidence>
<feature type="compositionally biased region" description="Low complexity" evidence="2">
    <location>
        <begin position="405"/>
        <end position="416"/>
    </location>
</feature>
<protein>
    <submittedName>
        <fullName evidence="3">Uncharacterized protein</fullName>
    </submittedName>
</protein>
<evidence type="ECO:0000313" key="3">
    <source>
        <dbReference type="EMBL" id="CAG8354596.1"/>
    </source>
</evidence>
<feature type="region of interest" description="Disordered" evidence="2">
    <location>
        <begin position="247"/>
        <end position="273"/>
    </location>
</feature>
<dbReference type="EMBL" id="CAJVPD010000133">
    <property type="protein sequence ID" value="CAG8354596.1"/>
    <property type="molecule type" value="Genomic_DNA"/>
</dbReference>
<dbReference type="Proteomes" id="UP001152592">
    <property type="component" value="Unassembled WGS sequence"/>
</dbReference>
<comment type="caution">
    <text evidence="3">The sequence shown here is derived from an EMBL/GenBank/DDBJ whole genome shotgun (WGS) entry which is preliminary data.</text>
</comment>
<dbReference type="GO" id="GO:0005634">
    <property type="term" value="C:nucleus"/>
    <property type="evidence" value="ECO:0007669"/>
    <property type="project" value="TreeGrafter"/>
</dbReference>
<accession>A0A9W4IW20</accession>
<evidence type="ECO:0000313" key="4">
    <source>
        <dbReference type="Proteomes" id="UP001152592"/>
    </source>
</evidence>
<feature type="compositionally biased region" description="Basic and acidic residues" evidence="2">
    <location>
        <begin position="253"/>
        <end position="273"/>
    </location>
</feature>
<gene>
    <name evidence="3" type="ORF">PSALAMII_LOCUS3230</name>
</gene>
<feature type="region of interest" description="Disordered" evidence="2">
    <location>
        <begin position="1"/>
        <end position="224"/>
    </location>
</feature>
<name>A0A9W4IW20_9EURO</name>
<feature type="region of interest" description="Disordered" evidence="2">
    <location>
        <begin position="341"/>
        <end position="367"/>
    </location>
</feature>
<dbReference type="Pfam" id="PF13300">
    <property type="entry name" value="DUF4078"/>
    <property type="match status" value="1"/>
</dbReference>
<evidence type="ECO:0000256" key="1">
    <source>
        <dbReference type="ARBA" id="ARBA00023054"/>
    </source>
</evidence>
<feature type="compositionally biased region" description="Basic and acidic residues" evidence="2">
    <location>
        <begin position="187"/>
        <end position="223"/>
    </location>
</feature>
<dbReference type="PANTHER" id="PTHR15885">
    <property type="entry name" value="COILED-COIL DOMAIN-CONTAINING PROTEIN 174"/>
    <property type="match status" value="1"/>
</dbReference>
<dbReference type="OrthoDB" id="333551at2759"/>
<sequence>MPADQGSLYGKPRTKKDNNEQTASNLAFTSQLSSLIAQSATNAPSQGRQRPSKNPKSDIFAKHNKGSQKRAAADLLDDNRALKQVHRSTQDIGSVDTATLGRSRRRMEEKVRMYDDMKKGLYLTGDSDEDDDNAPIDPSDPDAYLKRLRRKEKEGLVDFDLKDTNEQEFKPDDSDEDTSSVISYEDEFGRSRRGTRAEAAEASRAKDEAAGGESAQERWRPARPDNLIYGEAVQTEAFNPDADVASKMSHLAARRDRSPTPPENKHYNAEEEVRNRGTGFYTFSADEEERKKQMEQLEIMRELTVSKRLSAQEEIAQRKAKKEARIQDCIDFFARRKALQEAAQRERELNPPPPIDPSDMPDPELDFLPLEHQRPSWVPWFVRNPRRLFEPVPWKLAQEKPSEPSEPGEAGSEQPR</sequence>
<reference evidence="3" key="1">
    <citation type="submission" date="2021-07" db="EMBL/GenBank/DDBJ databases">
        <authorList>
            <person name="Branca A.L. A."/>
        </authorList>
    </citation>
    <scope>NUCLEOTIDE SEQUENCE</scope>
</reference>
<organism evidence="3 4">
    <name type="scientific">Penicillium salamii</name>
    <dbReference type="NCBI Taxonomy" id="1612424"/>
    <lineage>
        <taxon>Eukaryota</taxon>
        <taxon>Fungi</taxon>
        <taxon>Dikarya</taxon>
        <taxon>Ascomycota</taxon>
        <taxon>Pezizomycotina</taxon>
        <taxon>Eurotiomycetes</taxon>
        <taxon>Eurotiomycetidae</taxon>
        <taxon>Eurotiales</taxon>
        <taxon>Aspergillaceae</taxon>
        <taxon>Penicillium</taxon>
    </lineage>
</organism>
<feature type="compositionally biased region" description="Basic and acidic residues" evidence="2">
    <location>
        <begin position="151"/>
        <end position="172"/>
    </location>
</feature>
<feature type="compositionally biased region" description="Polar residues" evidence="2">
    <location>
        <begin position="20"/>
        <end position="54"/>
    </location>
</feature>
<feature type="region of interest" description="Disordered" evidence="2">
    <location>
        <begin position="396"/>
        <end position="416"/>
    </location>
</feature>
<feature type="compositionally biased region" description="Basic and acidic residues" evidence="2">
    <location>
        <begin position="106"/>
        <end position="119"/>
    </location>
</feature>